<name>A0A8J2KY83_9HEXA</name>
<sequence>MKYQLLIATIVTLVAFVTANKLIIQPDVEPVREQEFGLVEENLAVETLDEIKASPQSRFLFSFINSLLGPKGNLTQIVAGAPNNTASLTFIPLSVFGPALGR</sequence>
<keyword evidence="3" id="KW-1185">Reference proteome</keyword>
<evidence type="ECO:0000313" key="3">
    <source>
        <dbReference type="Proteomes" id="UP000708208"/>
    </source>
</evidence>
<evidence type="ECO:0000256" key="1">
    <source>
        <dbReference type="SAM" id="SignalP"/>
    </source>
</evidence>
<organism evidence="2 3">
    <name type="scientific">Allacma fusca</name>
    <dbReference type="NCBI Taxonomy" id="39272"/>
    <lineage>
        <taxon>Eukaryota</taxon>
        <taxon>Metazoa</taxon>
        <taxon>Ecdysozoa</taxon>
        <taxon>Arthropoda</taxon>
        <taxon>Hexapoda</taxon>
        <taxon>Collembola</taxon>
        <taxon>Symphypleona</taxon>
        <taxon>Sminthuridae</taxon>
        <taxon>Allacma</taxon>
    </lineage>
</organism>
<dbReference type="AlphaFoldDB" id="A0A8J2KY83"/>
<proteinExistence type="predicted"/>
<reference evidence="2" key="1">
    <citation type="submission" date="2021-06" db="EMBL/GenBank/DDBJ databases">
        <authorList>
            <person name="Hodson N. C."/>
            <person name="Mongue J. A."/>
            <person name="Jaron S. K."/>
        </authorList>
    </citation>
    <scope>NUCLEOTIDE SEQUENCE</scope>
</reference>
<feature type="chain" id="PRO_5035243083" evidence="1">
    <location>
        <begin position="20"/>
        <end position="102"/>
    </location>
</feature>
<protein>
    <submittedName>
        <fullName evidence="2">Uncharacterized protein</fullName>
    </submittedName>
</protein>
<dbReference type="EMBL" id="CAJVCH010525535">
    <property type="protein sequence ID" value="CAG7822172.1"/>
    <property type="molecule type" value="Genomic_DNA"/>
</dbReference>
<evidence type="ECO:0000313" key="2">
    <source>
        <dbReference type="EMBL" id="CAG7822172.1"/>
    </source>
</evidence>
<dbReference type="Proteomes" id="UP000708208">
    <property type="component" value="Unassembled WGS sequence"/>
</dbReference>
<comment type="caution">
    <text evidence="2">The sequence shown here is derived from an EMBL/GenBank/DDBJ whole genome shotgun (WGS) entry which is preliminary data.</text>
</comment>
<feature type="signal peptide" evidence="1">
    <location>
        <begin position="1"/>
        <end position="19"/>
    </location>
</feature>
<keyword evidence="1" id="KW-0732">Signal</keyword>
<accession>A0A8J2KY83</accession>
<gene>
    <name evidence="2" type="ORF">AFUS01_LOCUS32456</name>
</gene>